<keyword evidence="1" id="KW-1133">Transmembrane helix</keyword>
<dbReference type="STRING" id="1188319.OYT1_00062"/>
<keyword evidence="1" id="KW-0472">Membrane</keyword>
<accession>A0A2Z6G9X6</accession>
<feature type="transmembrane region" description="Helical" evidence="1">
    <location>
        <begin position="156"/>
        <end position="179"/>
    </location>
</feature>
<proteinExistence type="predicted"/>
<feature type="transmembrane region" description="Helical" evidence="1">
    <location>
        <begin position="199"/>
        <end position="218"/>
    </location>
</feature>
<feature type="transmembrane region" description="Helical" evidence="1">
    <location>
        <begin position="405"/>
        <end position="428"/>
    </location>
</feature>
<feature type="transmembrane region" description="Helical" evidence="1">
    <location>
        <begin position="248"/>
        <end position="270"/>
    </location>
</feature>
<feature type="transmembrane region" description="Helical" evidence="1">
    <location>
        <begin position="118"/>
        <end position="136"/>
    </location>
</feature>
<evidence type="ECO:0000313" key="2">
    <source>
        <dbReference type="EMBL" id="BBE50256.1"/>
    </source>
</evidence>
<dbReference type="KEGG" id="fam:OYT1_ch0689"/>
<feature type="transmembrane region" description="Helical" evidence="1">
    <location>
        <begin position="85"/>
        <end position="106"/>
    </location>
</feature>
<dbReference type="Proteomes" id="UP000033070">
    <property type="component" value="Chromosome"/>
</dbReference>
<sequence length="471" mass="52632">MFFHEYSGSLKQFVGISNNSMIIDSIGLKIARIILWLMMPALLIDALNGWLIREVPSAVSISQLYRISVMSLIFIWLARHSRDGWLILSGGFFILLACVSYHSFFYSQNSWLVLDLHFQLRLMLHFIFFIFLKTYINIIAKHEMRRTRFNSYVHSLFWFSYVVIAANIVAGVMGVGYSTVAQFAGKEEDAFGGLGFFKAGNDVGSTFVVIAGVAMFWTWTRSKKIGKYIFLGVVSLLLAVLLQTKTVIAGILIMWTAIPLVCSGLVLPNLRVRKKPLMIVLLVLTALISLLSWLVSAEMGIVKKFLYFYSQQGLLFAVLTGRDYFAGMAIQLITSSYSLGDLLFGRGWSLYLQGMANLYDGREKLVEIDYFDVFMIDGLVGLILQGAFWLFYLAQAYIGSRHSSVARSVLFIDLLLLGIAGTAGHVLYSTLNSMFIALLNTLPLLERAMVAGQTSVPNVEIDDATICPSGK</sequence>
<feature type="transmembrane region" description="Helical" evidence="1">
    <location>
        <begin position="371"/>
        <end position="393"/>
    </location>
</feature>
<protein>
    <submittedName>
        <fullName evidence="2">Uncharacterized protein</fullName>
    </submittedName>
</protein>
<evidence type="ECO:0000313" key="3">
    <source>
        <dbReference type="Proteomes" id="UP000033070"/>
    </source>
</evidence>
<keyword evidence="3" id="KW-1185">Reference proteome</keyword>
<dbReference type="OrthoDB" id="2281244at2"/>
<organism evidence="2 3">
    <name type="scientific">Ferriphaselus amnicola</name>
    <dbReference type="NCBI Taxonomy" id="1188319"/>
    <lineage>
        <taxon>Bacteria</taxon>
        <taxon>Pseudomonadati</taxon>
        <taxon>Pseudomonadota</taxon>
        <taxon>Betaproteobacteria</taxon>
        <taxon>Nitrosomonadales</taxon>
        <taxon>Gallionellaceae</taxon>
        <taxon>Ferriphaselus</taxon>
    </lineage>
</organism>
<dbReference type="EMBL" id="AP018738">
    <property type="protein sequence ID" value="BBE50256.1"/>
    <property type="molecule type" value="Genomic_DNA"/>
</dbReference>
<keyword evidence="1" id="KW-0812">Transmembrane</keyword>
<dbReference type="AlphaFoldDB" id="A0A2Z6G9X6"/>
<gene>
    <name evidence="2" type="ORF">OYT1_ch0689</name>
</gene>
<evidence type="ECO:0000256" key="1">
    <source>
        <dbReference type="SAM" id="Phobius"/>
    </source>
</evidence>
<feature type="transmembrane region" description="Helical" evidence="1">
    <location>
        <begin position="277"/>
        <end position="295"/>
    </location>
</feature>
<reference evidence="2 3" key="1">
    <citation type="submission" date="2018-06" db="EMBL/GenBank/DDBJ databases">
        <title>OYT1 Genome Sequencing.</title>
        <authorList>
            <person name="Kato S."/>
            <person name="Itoh T."/>
            <person name="Ohkuma M."/>
        </authorList>
    </citation>
    <scope>NUCLEOTIDE SEQUENCE [LARGE SCALE GENOMIC DNA]</scope>
    <source>
        <strain evidence="2 3">OYT1</strain>
    </source>
</reference>
<feature type="transmembrane region" description="Helical" evidence="1">
    <location>
        <begin position="225"/>
        <end position="242"/>
    </location>
</feature>
<name>A0A2Z6G9X6_9PROT</name>
<feature type="transmembrane region" description="Helical" evidence="1">
    <location>
        <begin position="58"/>
        <end position="78"/>
    </location>
</feature>